<keyword evidence="8" id="KW-0732">Signal</keyword>
<evidence type="ECO:0000313" key="10">
    <source>
        <dbReference type="EMBL" id="MVX56641.1"/>
    </source>
</evidence>
<accession>A0A6L6YN06</accession>
<dbReference type="OrthoDB" id="9155175at2"/>
<reference evidence="10 11" key="1">
    <citation type="submission" date="2019-12" db="EMBL/GenBank/DDBJ databases">
        <title>Microbes associate with the intestines of laboratory mice.</title>
        <authorList>
            <person name="Navarre W."/>
            <person name="Wong E."/>
        </authorList>
    </citation>
    <scope>NUCLEOTIDE SEQUENCE [LARGE SCALE GENOMIC DNA]</scope>
    <source>
        <strain evidence="10 11">NM82_D38</strain>
    </source>
</reference>
<comment type="caution">
    <text evidence="10">The sequence shown here is derived from an EMBL/GenBank/DDBJ whole genome shotgun (WGS) entry which is preliminary data.</text>
</comment>
<keyword evidence="11" id="KW-1185">Reference proteome</keyword>
<evidence type="ECO:0000256" key="2">
    <source>
        <dbReference type="ARBA" id="ARBA00004196"/>
    </source>
</evidence>
<dbReference type="Gene3D" id="1.10.1130.10">
    <property type="entry name" value="Flavocytochrome C3, Chain A"/>
    <property type="match status" value="1"/>
</dbReference>
<evidence type="ECO:0000256" key="8">
    <source>
        <dbReference type="SAM" id="SignalP"/>
    </source>
</evidence>
<gene>
    <name evidence="10" type="ORF">E5987_05390</name>
</gene>
<dbReference type="InterPro" id="IPR012286">
    <property type="entry name" value="Tetrahaem_cytochrome"/>
</dbReference>
<keyword evidence="5" id="KW-0479">Metal-binding</keyword>
<dbReference type="GO" id="GO:0030313">
    <property type="term" value="C:cell envelope"/>
    <property type="evidence" value="ECO:0007669"/>
    <property type="project" value="UniProtKB-SubCell"/>
</dbReference>
<proteinExistence type="predicted"/>
<dbReference type="RefSeq" id="WP_160335075.1">
    <property type="nucleotide sequence ID" value="NZ_CALPCR010000001.1"/>
</dbReference>
<protein>
    <recommendedName>
        <fullName evidence="9">Tetrahaem cytochrome domain-containing protein</fullName>
    </recommendedName>
</protein>
<keyword evidence="6" id="KW-0249">Electron transport</keyword>
<evidence type="ECO:0000256" key="7">
    <source>
        <dbReference type="ARBA" id="ARBA00023004"/>
    </source>
</evidence>
<dbReference type="Proteomes" id="UP000472580">
    <property type="component" value="Unassembled WGS sequence"/>
</dbReference>
<dbReference type="EMBL" id="WSRP01000013">
    <property type="protein sequence ID" value="MVX56641.1"/>
    <property type="molecule type" value="Genomic_DNA"/>
</dbReference>
<keyword evidence="7" id="KW-0408">Iron</keyword>
<feature type="chain" id="PRO_5026659896" description="Tetrahaem cytochrome domain-containing protein" evidence="8">
    <location>
        <begin position="24"/>
        <end position="114"/>
    </location>
</feature>
<feature type="signal peptide" evidence="8">
    <location>
        <begin position="1"/>
        <end position="23"/>
    </location>
</feature>
<evidence type="ECO:0000256" key="5">
    <source>
        <dbReference type="ARBA" id="ARBA00022723"/>
    </source>
</evidence>
<comment type="cofactor">
    <cofactor evidence="1">
        <name>heme c</name>
        <dbReference type="ChEBI" id="CHEBI:61717"/>
    </cofactor>
</comment>
<evidence type="ECO:0000256" key="1">
    <source>
        <dbReference type="ARBA" id="ARBA00001926"/>
    </source>
</evidence>
<dbReference type="InterPro" id="IPR036280">
    <property type="entry name" value="Multihaem_cyt_sf"/>
</dbReference>
<keyword evidence="4" id="KW-0349">Heme</keyword>
<dbReference type="Pfam" id="PF14537">
    <property type="entry name" value="Cytochrom_c3_2"/>
    <property type="match status" value="1"/>
</dbReference>
<sequence length="114" mass="12538">MKHKLLASIFAGFLALFSVSVFAQNAAPLADRHVQKGQNCAACHSENPPAKAVPTEKCQSCHGGFEAMKEKTKDLKPNPHYTHMGDQPCEECHKGHQPSVNMCSQCHKIELKVK</sequence>
<dbReference type="AlphaFoldDB" id="A0A6L6YN06"/>
<dbReference type="SUPFAM" id="SSF48695">
    <property type="entry name" value="Multiheme cytochromes"/>
    <property type="match status" value="1"/>
</dbReference>
<evidence type="ECO:0000256" key="3">
    <source>
        <dbReference type="ARBA" id="ARBA00022448"/>
    </source>
</evidence>
<evidence type="ECO:0000259" key="9">
    <source>
        <dbReference type="Pfam" id="PF14537"/>
    </source>
</evidence>
<comment type="subcellular location">
    <subcellularLocation>
        <location evidence="2">Cell envelope</location>
    </subcellularLocation>
</comment>
<evidence type="ECO:0000256" key="6">
    <source>
        <dbReference type="ARBA" id="ARBA00022982"/>
    </source>
</evidence>
<evidence type="ECO:0000256" key="4">
    <source>
        <dbReference type="ARBA" id="ARBA00022617"/>
    </source>
</evidence>
<keyword evidence="3" id="KW-0813">Transport</keyword>
<evidence type="ECO:0000313" key="11">
    <source>
        <dbReference type="Proteomes" id="UP000472580"/>
    </source>
</evidence>
<dbReference type="GO" id="GO:0046872">
    <property type="term" value="F:metal ion binding"/>
    <property type="evidence" value="ECO:0007669"/>
    <property type="project" value="UniProtKB-KW"/>
</dbReference>
<organism evidence="10 11">
    <name type="scientific">Parasutterella muris</name>
    <dbReference type="NCBI Taxonomy" id="2565572"/>
    <lineage>
        <taxon>Bacteria</taxon>
        <taxon>Pseudomonadati</taxon>
        <taxon>Pseudomonadota</taxon>
        <taxon>Betaproteobacteria</taxon>
        <taxon>Burkholderiales</taxon>
        <taxon>Sutterellaceae</taxon>
        <taxon>Parasutterella</taxon>
    </lineage>
</organism>
<name>A0A6L6YN06_9BURK</name>
<feature type="domain" description="Tetrahaem cytochrome" evidence="9">
    <location>
        <begin position="33"/>
        <end position="108"/>
    </location>
</feature>